<accession>A0A1M5ESD6</accession>
<dbReference type="EMBL" id="FQUT01000007">
    <property type="protein sequence ID" value="SHF82040.1"/>
    <property type="molecule type" value="Genomic_DNA"/>
</dbReference>
<dbReference type="Proteomes" id="UP000184518">
    <property type="component" value="Unassembled WGS sequence"/>
</dbReference>
<reference evidence="2" key="1">
    <citation type="submission" date="2016-11" db="EMBL/GenBank/DDBJ databases">
        <authorList>
            <person name="Varghese N."/>
            <person name="Submissions S."/>
        </authorList>
    </citation>
    <scope>NUCLEOTIDE SEQUENCE [LARGE SCALE GENOMIC DNA]</scope>
    <source>
        <strain evidence="2">DSM 27619</strain>
    </source>
</reference>
<sequence length="95" mass="11040">MQKIIKTGKWKYSGNTYLPILLVEQDWDHFYKEGYSHYSSSVSKEDVVYFLHFGSHHLNEDGNISSASTSKAFLSVAEAVEYAERNIEILNWNFE</sequence>
<keyword evidence="2" id="KW-1185">Reference proteome</keyword>
<dbReference type="OrthoDB" id="1263693at2"/>
<dbReference type="AlphaFoldDB" id="A0A1M5ESD6"/>
<evidence type="ECO:0000313" key="2">
    <source>
        <dbReference type="Proteomes" id="UP000184518"/>
    </source>
</evidence>
<organism evidence="1 2">
    <name type="scientific">Chryseobacterium arachidis</name>
    <dbReference type="NCBI Taxonomy" id="1416778"/>
    <lineage>
        <taxon>Bacteria</taxon>
        <taxon>Pseudomonadati</taxon>
        <taxon>Bacteroidota</taxon>
        <taxon>Flavobacteriia</taxon>
        <taxon>Flavobacteriales</taxon>
        <taxon>Weeksellaceae</taxon>
        <taxon>Chryseobacterium group</taxon>
        <taxon>Chryseobacterium</taxon>
    </lineage>
</organism>
<evidence type="ECO:0000313" key="1">
    <source>
        <dbReference type="EMBL" id="SHF82040.1"/>
    </source>
</evidence>
<name>A0A1M5ESD6_9FLAO</name>
<proteinExistence type="predicted"/>
<protein>
    <submittedName>
        <fullName evidence="1">Uncharacterized protein</fullName>
    </submittedName>
</protein>
<gene>
    <name evidence="1" type="ORF">SAMN05443633_10740</name>
</gene>
<dbReference type="RefSeq" id="WP_072958740.1">
    <property type="nucleotide sequence ID" value="NZ_FQUT01000007.1"/>
</dbReference>